<sequence length="959" mass="108194">MSNAHYKPQLDRQYPPLPNQPFQPLQPLDHAHTPPMRSTTKDKSFFHTVWDQLLIILWRNSLLQMRYWRSTLAQTLGAPLIFMFLLFILQRADYAYQRTSNRTPPSSVLQGVYRCQGRTPSDGCVNIMYTPATTATTSYMQTFARLNAALVGPKPTQQLDIVPVPSAPFIYNYVLQWPNTTGWGISFNSDNTDGINNIQYQIWYNSTRVANGSDVFGRQLVAFLRGMDESIISVLNDPTAKVTANIDITLRDWPIVPPAVLSDTIVQNLGPVFFFCCSMVIFINSLNQIVTEKEQRLRHSMEIMGLKPMVFWIGTFFTNAVLVALSSLSTTILGILFQFNAFKNTNFGVLYVTFLLLGLAMISFGFLITTFVRRSHVAVLVGIFVFITGLLFESFVFSSGFVGYIWWKSTTATIVPLIMGFLPVFNFGKCFLDISTMTNGKLNDLTGTYIPGPGLTWSGIYTPIPTFLLPSYSDGNTPDIPTLVVSWYFLIFDILFYGLLTWYFDHVVPDEYGNSLVPWFFLQPSYWGMESRKQRKADRDDWLDEVMATSAREKMEYEDSDVSIERSRSLSPAFWPAAKIIHLRKVYTSFFGKEEKIAIKDLCLTFEEGKLLALLGQNGAGKSTTMNILSGLTPSSSGDGYMYGLSVQYQMRHIRKIMGVCPQHDILFNDLTGREHIYLYAGLKGVPREEWDLLVNDRLHAVRLLKVADHRSKTYSGGMKRRLSLVISTLGDPKIVFLDEPTTGMDPVNRRHVWSFIEKFKQGRVVVLTTHSMEEADVLGDRIAIMVHGRLRAIGNAITLKNKFGAGYRISITTNPAMIDEVKAEVYRYVPGATLEDDSAGALIYQFPVSSTPRIPAFVRHLDANLSGLVYAWGISQTTLEEVFLRIVRDANPNGYRGDEHIVLDDTAPLPGTLKPKFSMRRRNTTRRTAVSTENAIEEGNAADRFTPSHHENGHNPSA</sequence>
<dbReference type="Pfam" id="PF00005">
    <property type="entry name" value="ABC_tran"/>
    <property type="match status" value="1"/>
</dbReference>
<dbReference type="CDD" id="cd03263">
    <property type="entry name" value="ABC_subfamily_A"/>
    <property type="match status" value="1"/>
</dbReference>
<feature type="transmembrane region" description="Helical" evidence="8">
    <location>
        <begin position="480"/>
        <end position="500"/>
    </location>
</feature>
<proteinExistence type="predicted"/>
<feature type="region of interest" description="Disordered" evidence="7">
    <location>
        <begin position="1"/>
        <end position="40"/>
    </location>
</feature>
<dbReference type="PROSITE" id="PS00211">
    <property type="entry name" value="ABC_TRANSPORTER_1"/>
    <property type="match status" value="1"/>
</dbReference>
<dbReference type="Proteomes" id="UP001648503">
    <property type="component" value="Unassembled WGS sequence"/>
</dbReference>
<keyword evidence="5 8" id="KW-1133">Transmembrane helix</keyword>
<keyword evidence="11" id="KW-1185">Reference proteome</keyword>
<organism evidence="10 11">
    <name type="scientific">Batrachochytrium salamandrivorans</name>
    <dbReference type="NCBI Taxonomy" id="1357716"/>
    <lineage>
        <taxon>Eukaryota</taxon>
        <taxon>Fungi</taxon>
        <taxon>Fungi incertae sedis</taxon>
        <taxon>Chytridiomycota</taxon>
        <taxon>Chytridiomycota incertae sedis</taxon>
        <taxon>Chytridiomycetes</taxon>
        <taxon>Rhizophydiales</taxon>
        <taxon>Rhizophydiales incertae sedis</taxon>
        <taxon>Batrachochytrium</taxon>
    </lineage>
</organism>
<dbReference type="InterPro" id="IPR013525">
    <property type="entry name" value="ABC2_TM"/>
</dbReference>
<dbReference type="Pfam" id="PF12698">
    <property type="entry name" value="ABC2_membrane_3"/>
    <property type="match status" value="1"/>
</dbReference>
<feature type="region of interest" description="Disordered" evidence="7">
    <location>
        <begin position="922"/>
        <end position="959"/>
    </location>
</feature>
<comment type="subcellular location">
    <subcellularLocation>
        <location evidence="1">Membrane</location>
        <topology evidence="1">Multi-pass membrane protein</topology>
    </subcellularLocation>
</comment>
<dbReference type="SUPFAM" id="SSF52540">
    <property type="entry name" value="P-loop containing nucleoside triphosphate hydrolases"/>
    <property type="match status" value="1"/>
</dbReference>
<evidence type="ECO:0000256" key="1">
    <source>
        <dbReference type="ARBA" id="ARBA00004141"/>
    </source>
</evidence>
<dbReference type="PANTHER" id="PTHR19229">
    <property type="entry name" value="ATP-BINDING CASSETTE TRANSPORTER SUBFAMILY A ABCA"/>
    <property type="match status" value="1"/>
</dbReference>
<evidence type="ECO:0000256" key="8">
    <source>
        <dbReference type="SAM" id="Phobius"/>
    </source>
</evidence>
<name>A0ABQ8ET69_9FUNG</name>
<evidence type="ECO:0000256" key="3">
    <source>
        <dbReference type="ARBA" id="ARBA00022741"/>
    </source>
</evidence>
<dbReference type="PROSITE" id="PS50893">
    <property type="entry name" value="ABC_TRANSPORTER_2"/>
    <property type="match status" value="1"/>
</dbReference>
<evidence type="ECO:0000256" key="7">
    <source>
        <dbReference type="SAM" id="MobiDB-lite"/>
    </source>
</evidence>
<evidence type="ECO:0000256" key="4">
    <source>
        <dbReference type="ARBA" id="ARBA00022840"/>
    </source>
</evidence>
<dbReference type="EMBL" id="JAFCIX010000575">
    <property type="protein sequence ID" value="KAH6586176.1"/>
    <property type="molecule type" value="Genomic_DNA"/>
</dbReference>
<feature type="domain" description="ABC transporter" evidence="9">
    <location>
        <begin position="581"/>
        <end position="813"/>
    </location>
</feature>
<feature type="transmembrane region" description="Helical" evidence="8">
    <location>
        <begin position="67"/>
        <end position="89"/>
    </location>
</feature>
<feature type="transmembrane region" description="Helical" evidence="8">
    <location>
        <begin position="413"/>
        <end position="432"/>
    </location>
</feature>
<keyword evidence="2 8" id="KW-0812">Transmembrane</keyword>
<dbReference type="PANTHER" id="PTHR19229:SF205">
    <property type="entry name" value="ABC TRANSPORTER A FAMILY MEMBER 1-RELATED"/>
    <property type="match status" value="1"/>
</dbReference>
<feature type="transmembrane region" description="Helical" evidence="8">
    <location>
        <begin position="379"/>
        <end position="407"/>
    </location>
</feature>
<keyword evidence="6 8" id="KW-0472">Membrane</keyword>
<feature type="transmembrane region" description="Helical" evidence="8">
    <location>
        <begin position="349"/>
        <end position="372"/>
    </location>
</feature>
<protein>
    <recommendedName>
        <fullName evidence="9">ABC transporter domain-containing protein</fullName>
    </recommendedName>
</protein>
<feature type="transmembrane region" description="Helical" evidence="8">
    <location>
        <begin position="272"/>
        <end position="290"/>
    </location>
</feature>
<gene>
    <name evidence="10" type="ORF">BASA50_000641</name>
</gene>
<dbReference type="InterPro" id="IPR003593">
    <property type="entry name" value="AAA+_ATPase"/>
</dbReference>
<evidence type="ECO:0000256" key="2">
    <source>
        <dbReference type="ARBA" id="ARBA00022692"/>
    </source>
</evidence>
<accession>A0ABQ8ET69</accession>
<dbReference type="InterPro" id="IPR017871">
    <property type="entry name" value="ABC_transporter-like_CS"/>
</dbReference>
<dbReference type="InterPro" id="IPR003439">
    <property type="entry name" value="ABC_transporter-like_ATP-bd"/>
</dbReference>
<dbReference type="InterPro" id="IPR027417">
    <property type="entry name" value="P-loop_NTPase"/>
</dbReference>
<keyword evidence="4" id="KW-0067">ATP-binding</keyword>
<evidence type="ECO:0000313" key="11">
    <source>
        <dbReference type="Proteomes" id="UP001648503"/>
    </source>
</evidence>
<reference evidence="10 11" key="1">
    <citation type="submission" date="2021-02" db="EMBL/GenBank/DDBJ databases">
        <title>Variation within the Batrachochytrium salamandrivorans European outbreak.</title>
        <authorList>
            <person name="Kelly M."/>
            <person name="Pasmans F."/>
            <person name="Shea T.P."/>
            <person name="Munoz J.F."/>
            <person name="Carranza S."/>
            <person name="Cuomo C.A."/>
            <person name="Martel A."/>
        </authorList>
    </citation>
    <scope>NUCLEOTIDE SEQUENCE [LARGE SCALE GENOMIC DNA]</scope>
    <source>
        <strain evidence="10 11">AMFP18/2</strain>
    </source>
</reference>
<dbReference type="SMART" id="SM00382">
    <property type="entry name" value="AAA"/>
    <property type="match status" value="1"/>
</dbReference>
<dbReference type="Gene3D" id="3.40.50.300">
    <property type="entry name" value="P-loop containing nucleotide triphosphate hydrolases"/>
    <property type="match status" value="1"/>
</dbReference>
<feature type="compositionally biased region" description="Basic and acidic residues" evidence="7">
    <location>
        <begin position="947"/>
        <end position="959"/>
    </location>
</feature>
<feature type="transmembrane region" description="Helical" evidence="8">
    <location>
        <begin position="310"/>
        <end position="337"/>
    </location>
</feature>
<dbReference type="InterPro" id="IPR026082">
    <property type="entry name" value="ABCA"/>
</dbReference>
<evidence type="ECO:0000256" key="6">
    <source>
        <dbReference type="ARBA" id="ARBA00023136"/>
    </source>
</evidence>
<keyword evidence="3" id="KW-0547">Nucleotide-binding</keyword>
<evidence type="ECO:0000256" key="5">
    <source>
        <dbReference type="ARBA" id="ARBA00022989"/>
    </source>
</evidence>
<evidence type="ECO:0000259" key="9">
    <source>
        <dbReference type="PROSITE" id="PS50893"/>
    </source>
</evidence>
<comment type="caution">
    <text evidence="10">The sequence shown here is derived from an EMBL/GenBank/DDBJ whole genome shotgun (WGS) entry which is preliminary data.</text>
</comment>
<evidence type="ECO:0000313" key="10">
    <source>
        <dbReference type="EMBL" id="KAH6586176.1"/>
    </source>
</evidence>